<reference evidence="1" key="2">
    <citation type="submission" date="2023-04" db="EMBL/GenBank/DDBJ databases">
        <authorList>
            <person name="Sun J.-Q."/>
        </authorList>
    </citation>
    <scope>NUCLEOTIDE SEQUENCE</scope>
    <source>
        <strain evidence="1">CC-YY355</strain>
    </source>
</reference>
<reference evidence="1" key="1">
    <citation type="journal article" date="2007" name="Int. J. Syst. Evol. Microbiol.">
        <title>Luteimonas composti sp. nov., a moderately thermophilic bacterium isolated from food waste.</title>
        <authorList>
            <person name="Young C.C."/>
            <person name="Kampfer P."/>
            <person name="Chen W.M."/>
            <person name="Yen W.S."/>
            <person name="Arun A.B."/>
            <person name="Lai W.A."/>
            <person name="Shen F.T."/>
            <person name="Rekha P.D."/>
            <person name="Lin K.Y."/>
            <person name="Chou J.H."/>
        </authorList>
    </citation>
    <scope>NUCLEOTIDE SEQUENCE</scope>
    <source>
        <strain evidence="1">CC-YY355</strain>
    </source>
</reference>
<proteinExistence type="predicted"/>
<organism evidence="1 2">
    <name type="scientific">Luteimonas composti</name>
    <dbReference type="NCBI Taxonomy" id="398257"/>
    <lineage>
        <taxon>Bacteria</taxon>
        <taxon>Pseudomonadati</taxon>
        <taxon>Pseudomonadota</taxon>
        <taxon>Gammaproteobacteria</taxon>
        <taxon>Lysobacterales</taxon>
        <taxon>Lysobacteraceae</taxon>
        <taxon>Luteimonas</taxon>
    </lineage>
</organism>
<protein>
    <submittedName>
        <fullName evidence="1">Mitochondrial fission ELM1 family protein</fullName>
    </submittedName>
</protein>
<comment type="caution">
    <text evidence="1">The sequence shown here is derived from an EMBL/GenBank/DDBJ whole genome shotgun (WGS) entry which is preliminary data.</text>
</comment>
<dbReference type="EMBL" id="JARYGX010000017">
    <property type="protein sequence ID" value="MDH7452968.1"/>
    <property type="molecule type" value="Genomic_DNA"/>
</dbReference>
<dbReference type="RefSeq" id="WP_280942179.1">
    <property type="nucleotide sequence ID" value="NZ_JARYGX010000017.1"/>
</dbReference>
<dbReference type="PANTHER" id="PTHR33986:SF15">
    <property type="entry name" value="MITOCHONDRIAL FISSION PROTEIN ELM1"/>
    <property type="match status" value="1"/>
</dbReference>
<dbReference type="InterPro" id="IPR009367">
    <property type="entry name" value="Elm1-like"/>
</dbReference>
<name>A0ABT6MS96_9GAMM</name>
<dbReference type="Proteomes" id="UP001160550">
    <property type="component" value="Unassembled WGS sequence"/>
</dbReference>
<dbReference type="PANTHER" id="PTHR33986">
    <property type="entry name" value="OS02G0535700 PROTEIN"/>
    <property type="match status" value="1"/>
</dbReference>
<dbReference type="Pfam" id="PF06258">
    <property type="entry name" value="Mito_fiss_Elm1"/>
    <property type="match status" value="1"/>
</dbReference>
<accession>A0ABT6MS96</accession>
<sequence>MQLKVVKIEQHASKRADSAQIWTFSDGRAGNARQADALAAALGGQVRSLQLTPRAPWRWVAPRILPGAHAAFGPDFAAVRDQDPALAIGCGRQAALATRLLRGRAGATVQILDPRIDPRHWDIVVAPEHDRTRGANVVHLIGSLHPVDDEWLAEARAAFPQPGSLPGPRTALLLGGPTANARFDADSLDAVLARLRQLRETEGGSLLATASRRTPPELVRRLRAGLDGVRGLCWAGPADGANPYPGLLAWADRIVCSPDSVNMVSEACATRVPVHVFGRQLGRGRQREFLDAVAARGRTGPLDQPPGAPMTPLRETPRVAADIRQRLGWPGA</sequence>
<evidence type="ECO:0000313" key="2">
    <source>
        <dbReference type="Proteomes" id="UP001160550"/>
    </source>
</evidence>
<gene>
    <name evidence="1" type="ORF">QF205_07745</name>
</gene>
<evidence type="ECO:0000313" key="1">
    <source>
        <dbReference type="EMBL" id="MDH7452968.1"/>
    </source>
</evidence>
<keyword evidence="2" id="KW-1185">Reference proteome</keyword>